<feature type="domain" description="ATP-grasp" evidence="5">
    <location>
        <begin position="109"/>
        <end position="296"/>
    </location>
</feature>
<dbReference type="PANTHER" id="PTHR21621">
    <property type="entry name" value="RIBOSOMAL PROTEIN S6 MODIFICATION PROTEIN"/>
    <property type="match status" value="1"/>
</dbReference>
<keyword evidence="3 4" id="KW-0067">ATP-binding</keyword>
<dbReference type="Gene3D" id="3.30.1490.20">
    <property type="entry name" value="ATP-grasp fold, A domain"/>
    <property type="match status" value="1"/>
</dbReference>
<dbReference type="RefSeq" id="WP_148566431.1">
    <property type="nucleotide sequence ID" value="NZ_RXYA01000004.1"/>
</dbReference>
<evidence type="ECO:0000313" key="7">
    <source>
        <dbReference type="Proteomes" id="UP000616595"/>
    </source>
</evidence>
<dbReference type="AlphaFoldDB" id="A0A923KWF7"/>
<dbReference type="GO" id="GO:0046872">
    <property type="term" value="F:metal ion binding"/>
    <property type="evidence" value="ECO:0007669"/>
    <property type="project" value="UniProtKB-KW"/>
</dbReference>
<dbReference type="GO" id="GO:0005737">
    <property type="term" value="C:cytoplasm"/>
    <property type="evidence" value="ECO:0007669"/>
    <property type="project" value="TreeGrafter"/>
</dbReference>
<dbReference type="PANTHER" id="PTHR21621:SF2">
    <property type="entry name" value="COENZYME GAMMA-F420-2:ALPHA-L-GLUTAMATE LIGASE"/>
    <property type="match status" value="1"/>
</dbReference>
<evidence type="ECO:0000256" key="4">
    <source>
        <dbReference type="PROSITE-ProRule" id="PRU00409"/>
    </source>
</evidence>
<dbReference type="PROSITE" id="PS50975">
    <property type="entry name" value="ATP_GRASP"/>
    <property type="match status" value="1"/>
</dbReference>
<dbReference type="InterPro" id="IPR013651">
    <property type="entry name" value="ATP-grasp_RimK-type"/>
</dbReference>
<organism evidence="6 7">
    <name type="scientific">Acetobacterium paludosum</name>
    <dbReference type="NCBI Taxonomy" id="52693"/>
    <lineage>
        <taxon>Bacteria</taxon>
        <taxon>Bacillati</taxon>
        <taxon>Bacillota</taxon>
        <taxon>Clostridia</taxon>
        <taxon>Eubacteriales</taxon>
        <taxon>Eubacteriaceae</taxon>
        <taxon>Acetobacterium</taxon>
    </lineage>
</organism>
<protein>
    <submittedName>
        <fullName evidence="6">RimK family alpha-L-glutamate ligase</fullName>
    </submittedName>
</protein>
<gene>
    <name evidence="6" type="ORF">GH810_02740</name>
</gene>
<dbReference type="EMBL" id="WJBD01000002">
    <property type="protein sequence ID" value="MBC3887226.1"/>
    <property type="molecule type" value="Genomic_DNA"/>
</dbReference>
<dbReference type="Pfam" id="PF08443">
    <property type="entry name" value="RimK"/>
    <property type="match status" value="1"/>
</dbReference>
<dbReference type="InterPro" id="IPR011761">
    <property type="entry name" value="ATP-grasp"/>
</dbReference>
<dbReference type="SUPFAM" id="SSF56059">
    <property type="entry name" value="Glutathione synthetase ATP-binding domain-like"/>
    <property type="match status" value="1"/>
</dbReference>
<keyword evidence="2 4" id="KW-0547">Nucleotide-binding</keyword>
<evidence type="ECO:0000256" key="1">
    <source>
        <dbReference type="ARBA" id="ARBA00022723"/>
    </source>
</evidence>
<keyword evidence="6" id="KW-0436">Ligase</keyword>
<evidence type="ECO:0000259" key="5">
    <source>
        <dbReference type="PROSITE" id="PS50975"/>
    </source>
</evidence>
<proteinExistence type="predicted"/>
<evidence type="ECO:0000313" key="6">
    <source>
        <dbReference type="EMBL" id="MBC3887226.1"/>
    </source>
</evidence>
<comment type="caution">
    <text evidence="6">The sequence shown here is derived from an EMBL/GenBank/DDBJ whole genome shotgun (WGS) entry which is preliminary data.</text>
</comment>
<dbReference type="NCBIfam" id="TIGR00768">
    <property type="entry name" value="rimK_fam"/>
    <property type="match status" value="1"/>
</dbReference>
<dbReference type="Gene3D" id="3.30.470.20">
    <property type="entry name" value="ATP-grasp fold, B domain"/>
    <property type="match status" value="1"/>
</dbReference>
<dbReference type="Proteomes" id="UP000616595">
    <property type="component" value="Unassembled WGS sequence"/>
</dbReference>
<reference evidence="6" key="1">
    <citation type="submission" date="2019-10" db="EMBL/GenBank/DDBJ databases">
        <authorList>
            <person name="Ross D.E."/>
            <person name="Gulliver D."/>
        </authorList>
    </citation>
    <scope>NUCLEOTIDE SEQUENCE</scope>
    <source>
        <strain evidence="6">DER-2019</strain>
    </source>
</reference>
<dbReference type="GO" id="GO:0005524">
    <property type="term" value="F:ATP binding"/>
    <property type="evidence" value="ECO:0007669"/>
    <property type="project" value="UniProtKB-UniRule"/>
</dbReference>
<keyword evidence="7" id="KW-1185">Reference proteome</keyword>
<dbReference type="InterPro" id="IPR013815">
    <property type="entry name" value="ATP_grasp_subdomain_1"/>
</dbReference>
<sequence>MLGWFLVNQETLDEPSIQTIIQLIEKMNLNIKTVEVSEVQVLCEPGTSKNCFIGGEATDIPDFALSAFFGGNNYHSKAVVKMLESLNVLCVNSSESLNNTADKLLTFQKLAAASKTVLFPKTVLMNPKTKASFIAAEIGFPCVVKVMHGSKGKGVVQIKTEKELENILDIYAAMNFDDHILIQECIAASKGRDMRIMLSGGKYATAYIRDNGDHFKSNLSQGGELQFITPPEPVIEIAEKAAEVLDIYFGSIDFLFGEDDTYYICEANSMTGLTYSAGASSDKKSNPLLITLKSIMEEAEKRKQN</sequence>
<keyword evidence="1" id="KW-0479">Metal-binding</keyword>
<dbReference type="InterPro" id="IPR004666">
    <property type="entry name" value="Rp_bS6_RimK/Lys_biosynth_LsyX"/>
</dbReference>
<dbReference type="OrthoDB" id="9786585at2"/>
<dbReference type="GO" id="GO:0043774">
    <property type="term" value="F:coenzyme F420-2 alpha-glutamyl ligase activity"/>
    <property type="evidence" value="ECO:0007669"/>
    <property type="project" value="TreeGrafter"/>
</dbReference>
<accession>A0A923KWF7</accession>
<evidence type="ECO:0000256" key="3">
    <source>
        <dbReference type="ARBA" id="ARBA00022840"/>
    </source>
</evidence>
<reference evidence="6" key="2">
    <citation type="submission" date="2020-10" db="EMBL/GenBank/DDBJ databases">
        <title>Comparative genomics of the Acetobacterium genus.</title>
        <authorList>
            <person name="Marshall C."/>
            <person name="May H."/>
            <person name="Norman S."/>
        </authorList>
    </citation>
    <scope>NUCLEOTIDE SEQUENCE</scope>
    <source>
        <strain evidence="6">DER-2019</strain>
    </source>
</reference>
<dbReference type="Gene3D" id="3.40.50.20">
    <property type="match status" value="1"/>
</dbReference>
<name>A0A923KWF7_9FIRM</name>
<evidence type="ECO:0000256" key="2">
    <source>
        <dbReference type="ARBA" id="ARBA00022741"/>
    </source>
</evidence>